<organism evidence="2 3">
    <name type="scientific">Aquimarina algiphila</name>
    <dbReference type="NCBI Taxonomy" id="2047982"/>
    <lineage>
        <taxon>Bacteria</taxon>
        <taxon>Pseudomonadati</taxon>
        <taxon>Bacteroidota</taxon>
        <taxon>Flavobacteriia</taxon>
        <taxon>Flavobacteriales</taxon>
        <taxon>Flavobacteriaceae</taxon>
        <taxon>Aquimarina</taxon>
    </lineage>
</organism>
<evidence type="ECO:0008006" key="4">
    <source>
        <dbReference type="Google" id="ProtNLM"/>
    </source>
</evidence>
<evidence type="ECO:0000256" key="1">
    <source>
        <dbReference type="SAM" id="SignalP"/>
    </source>
</evidence>
<dbReference type="OrthoDB" id="1161323at2"/>
<keyword evidence="3" id="KW-1185">Reference proteome</keyword>
<sequence>MKDHLYLRIAVLFLIIICSNCTSETEKQVDKTNKLLDNGMRLVVKKTNETTKEIGIFSKHNYRTTHSYTYKFTVDGGDVNWDGGSGEPKHILFCENSVYVHYLKEKYISVQRDTTSTEINNNGYNMVEEVFELYIDNRYFFKLFGDDYWVEITPESYANKKTSCDEYNIPNDNELSLVQLGKDG</sequence>
<gene>
    <name evidence="2" type="ORF">FOF46_03375</name>
</gene>
<comment type="caution">
    <text evidence="2">The sequence shown here is derived from an EMBL/GenBank/DDBJ whole genome shotgun (WGS) entry which is preliminary data.</text>
</comment>
<feature type="chain" id="PRO_5022032663" description="DUF4178 domain-containing protein" evidence="1">
    <location>
        <begin position="24"/>
        <end position="184"/>
    </location>
</feature>
<dbReference type="Proteomes" id="UP000318833">
    <property type="component" value="Unassembled WGS sequence"/>
</dbReference>
<evidence type="ECO:0000313" key="3">
    <source>
        <dbReference type="Proteomes" id="UP000318833"/>
    </source>
</evidence>
<evidence type="ECO:0000313" key="2">
    <source>
        <dbReference type="EMBL" id="TSE10634.1"/>
    </source>
</evidence>
<dbReference type="AlphaFoldDB" id="A0A554VQ25"/>
<proteinExistence type="predicted"/>
<accession>A0A554VQ25</accession>
<keyword evidence="1" id="KW-0732">Signal</keyword>
<dbReference type="EMBL" id="VLNR01000005">
    <property type="protein sequence ID" value="TSE10634.1"/>
    <property type="molecule type" value="Genomic_DNA"/>
</dbReference>
<protein>
    <recommendedName>
        <fullName evidence="4">DUF4178 domain-containing protein</fullName>
    </recommendedName>
</protein>
<name>A0A554VQ25_9FLAO</name>
<feature type="signal peptide" evidence="1">
    <location>
        <begin position="1"/>
        <end position="23"/>
    </location>
</feature>
<reference evidence="2 3" key="1">
    <citation type="submission" date="2019-07" db="EMBL/GenBank/DDBJ databases">
        <title>The draft genome sequence of Aquimarina algiphila M91.</title>
        <authorList>
            <person name="Meng X."/>
        </authorList>
    </citation>
    <scope>NUCLEOTIDE SEQUENCE [LARGE SCALE GENOMIC DNA]</scope>
    <source>
        <strain evidence="2 3">M91</strain>
    </source>
</reference>
<dbReference type="RefSeq" id="WP_143915459.1">
    <property type="nucleotide sequence ID" value="NZ_CANLFO010000001.1"/>
</dbReference>